<keyword evidence="2" id="KW-1185">Reference proteome</keyword>
<dbReference type="Proteomes" id="UP000215914">
    <property type="component" value="Chromosome 7"/>
</dbReference>
<organism evidence="1 2">
    <name type="scientific">Helianthus annuus</name>
    <name type="common">Common sunflower</name>
    <dbReference type="NCBI Taxonomy" id="4232"/>
    <lineage>
        <taxon>Eukaryota</taxon>
        <taxon>Viridiplantae</taxon>
        <taxon>Streptophyta</taxon>
        <taxon>Embryophyta</taxon>
        <taxon>Tracheophyta</taxon>
        <taxon>Spermatophyta</taxon>
        <taxon>Magnoliopsida</taxon>
        <taxon>eudicotyledons</taxon>
        <taxon>Gunneridae</taxon>
        <taxon>Pentapetalae</taxon>
        <taxon>asterids</taxon>
        <taxon>campanulids</taxon>
        <taxon>Asterales</taxon>
        <taxon>Asteraceae</taxon>
        <taxon>Asteroideae</taxon>
        <taxon>Heliantheae alliance</taxon>
        <taxon>Heliantheae</taxon>
        <taxon>Helianthus</taxon>
    </lineage>
</organism>
<proteinExistence type="predicted"/>
<reference evidence="2" key="1">
    <citation type="journal article" date="2017" name="Nature">
        <title>The sunflower genome provides insights into oil metabolism, flowering and Asterid evolution.</title>
        <authorList>
            <person name="Badouin H."/>
            <person name="Gouzy J."/>
            <person name="Grassa C.J."/>
            <person name="Murat F."/>
            <person name="Staton S.E."/>
            <person name="Cottret L."/>
            <person name="Lelandais-Briere C."/>
            <person name="Owens G.L."/>
            <person name="Carrere S."/>
            <person name="Mayjonade B."/>
            <person name="Legrand L."/>
            <person name="Gill N."/>
            <person name="Kane N.C."/>
            <person name="Bowers J.E."/>
            <person name="Hubner S."/>
            <person name="Bellec A."/>
            <person name="Berard A."/>
            <person name="Berges H."/>
            <person name="Blanchet N."/>
            <person name="Boniface M.C."/>
            <person name="Brunel D."/>
            <person name="Catrice O."/>
            <person name="Chaidir N."/>
            <person name="Claudel C."/>
            <person name="Donnadieu C."/>
            <person name="Faraut T."/>
            <person name="Fievet G."/>
            <person name="Helmstetter N."/>
            <person name="King M."/>
            <person name="Knapp S.J."/>
            <person name="Lai Z."/>
            <person name="Le Paslier M.C."/>
            <person name="Lippi Y."/>
            <person name="Lorenzon L."/>
            <person name="Mandel J.R."/>
            <person name="Marage G."/>
            <person name="Marchand G."/>
            <person name="Marquand E."/>
            <person name="Bret-Mestries E."/>
            <person name="Morien E."/>
            <person name="Nambeesan S."/>
            <person name="Nguyen T."/>
            <person name="Pegot-Espagnet P."/>
            <person name="Pouilly N."/>
            <person name="Raftis F."/>
            <person name="Sallet E."/>
            <person name="Schiex T."/>
            <person name="Thomas J."/>
            <person name="Vandecasteele C."/>
            <person name="Vares D."/>
            <person name="Vear F."/>
            <person name="Vautrin S."/>
            <person name="Crespi M."/>
            <person name="Mangin B."/>
            <person name="Burke J.M."/>
            <person name="Salse J."/>
            <person name="Munos S."/>
            <person name="Vincourt P."/>
            <person name="Rieseberg L.H."/>
            <person name="Langlade N.B."/>
        </authorList>
    </citation>
    <scope>NUCLEOTIDE SEQUENCE [LARGE SCALE GENOMIC DNA]</scope>
    <source>
        <strain evidence="2">cv. SF193</strain>
    </source>
</reference>
<accession>A0A251UCF5</accession>
<dbReference type="AlphaFoldDB" id="A0A251UCF5"/>
<name>A0A251UCF5_HELAN</name>
<protein>
    <submittedName>
        <fullName evidence="1">Uncharacterized protein</fullName>
    </submittedName>
</protein>
<dbReference type="InParanoid" id="A0A251UCF5"/>
<dbReference type="EMBL" id="CM007896">
    <property type="protein sequence ID" value="OTG21028.1"/>
    <property type="molecule type" value="Genomic_DNA"/>
</dbReference>
<evidence type="ECO:0000313" key="1">
    <source>
        <dbReference type="EMBL" id="OTG21028.1"/>
    </source>
</evidence>
<evidence type="ECO:0000313" key="2">
    <source>
        <dbReference type="Proteomes" id="UP000215914"/>
    </source>
</evidence>
<sequence length="64" mass="7560">MTFNFKKKKKKYTGSLQTHLPISVTSQFNFQIQNLYDEFLYLPASEIHHLIIIIHVGTNDSFWS</sequence>
<gene>
    <name evidence="1" type="ORF">HannXRQ_Chr07g0199651</name>
</gene>